<reference evidence="6 7" key="1">
    <citation type="submission" date="2017-10" db="EMBL/GenBank/DDBJ databases">
        <title>Bacillus sp. nov., a halophilic bacterium isolated from a Keqin Lake.</title>
        <authorList>
            <person name="Wang H."/>
        </authorList>
    </citation>
    <scope>NUCLEOTIDE SEQUENCE [LARGE SCALE GENOMIC DNA]</scope>
    <source>
        <strain evidence="6 7">KQ-12</strain>
    </source>
</reference>
<proteinExistence type="inferred from homology"/>
<comment type="caution">
    <text evidence="6">The sequence shown here is derived from an EMBL/GenBank/DDBJ whole genome shotgun (WGS) entry which is preliminary data.</text>
</comment>
<keyword evidence="7" id="KW-1185">Reference proteome</keyword>
<evidence type="ECO:0000313" key="7">
    <source>
        <dbReference type="Proteomes" id="UP000248214"/>
    </source>
</evidence>
<dbReference type="NCBIfam" id="TIGR01256">
    <property type="entry name" value="modA"/>
    <property type="match status" value="1"/>
</dbReference>
<dbReference type="PIRSF" id="PIRSF004846">
    <property type="entry name" value="ModA"/>
    <property type="match status" value="1"/>
</dbReference>
<dbReference type="SUPFAM" id="SSF53850">
    <property type="entry name" value="Periplasmic binding protein-like II"/>
    <property type="match status" value="1"/>
</dbReference>
<dbReference type="GO" id="GO:1901359">
    <property type="term" value="F:tungstate binding"/>
    <property type="evidence" value="ECO:0007669"/>
    <property type="project" value="UniProtKB-ARBA"/>
</dbReference>
<dbReference type="GO" id="GO:0030973">
    <property type="term" value="F:molybdate ion binding"/>
    <property type="evidence" value="ECO:0007669"/>
    <property type="project" value="InterPro"/>
</dbReference>
<dbReference type="Gene3D" id="3.40.190.10">
    <property type="entry name" value="Periplasmic binding protein-like II"/>
    <property type="match status" value="2"/>
</dbReference>
<evidence type="ECO:0000313" key="6">
    <source>
        <dbReference type="EMBL" id="PYZ92014.1"/>
    </source>
</evidence>
<dbReference type="GO" id="GO:0015689">
    <property type="term" value="P:molybdate ion transport"/>
    <property type="evidence" value="ECO:0007669"/>
    <property type="project" value="InterPro"/>
</dbReference>
<evidence type="ECO:0000256" key="2">
    <source>
        <dbReference type="ARBA" id="ARBA00022505"/>
    </source>
</evidence>
<dbReference type="GO" id="GO:0046872">
    <property type="term" value="F:metal ion binding"/>
    <property type="evidence" value="ECO:0007669"/>
    <property type="project" value="UniProtKB-KW"/>
</dbReference>
<dbReference type="InterPro" id="IPR050682">
    <property type="entry name" value="ModA/WtpA"/>
</dbReference>
<dbReference type="PROSITE" id="PS51257">
    <property type="entry name" value="PROKAR_LIPOPROTEIN"/>
    <property type="match status" value="1"/>
</dbReference>
<gene>
    <name evidence="6" type="primary">modA</name>
    <name evidence="6" type="ORF">CR194_17615</name>
</gene>
<dbReference type="OrthoDB" id="9785015at2"/>
<keyword evidence="4" id="KW-0732">Signal</keyword>
<dbReference type="PANTHER" id="PTHR30632:SF14">
    <property type="entry name" value="TUNGSTATE_MOLYBDATE_CHROMATE-BINDING PROTEIN MODA"/>
    <property type="match status" value="1"/>
</dbReference>
<dbReference type="Proteomes" id="UP000248214">
    <property type="component" value="Unassembled WGS sequence"/>
</dbReference>
<dbReference type="AlphaFoldDB" id="A0A323TCT1"/>
<feature type="binding site" evidence="5">
    <location>
        <position position="62"/>
    </location>
    <ligand>
        <name>molybdate</name>
        <dbReference type="ChEBI" id="CHEBI:36264"/>
    </ligand>
</feature>
<dbReference type="CDD" id="cd13539">
    <property type="entry name" value="PBP2_AvModA"/>
    <property type="match status" value="1"/>
</dbReference>
<dbReference type="RefSeq" id="WP_110611503.1">
    <property type="nucleotide sequence ID" value="NZ_PDOD01000005.1"/>
</dbReference>
<dbReference type="PANTHER" id="PTHR30632">
    <property type="entry name" value="MOLYBDATE-BINDING PERIPLASMIC PROTEIN"/>
    <property type="match status" value="1"/>
</dbReference>
<evidence type="ECO:0000256" key="3">
    <source>
        <dbReference type="ARBA" id="ARBA00022723"/>
    </source>
</evidence>
<organism evidence="6 7">
    <name type="scientific">Salipaludibacillus keqinensis</name>
    <dbReference type="NCBI Taxonomy" id="2045207"/>
    <lineage>
        <taxon>Bacteria</taxon>
        <taxon>Bacillati</taxon>
        <taxon>Bacillota</taxon>
        <taxon>Bacilli</taxon>
        <taxon>Bacillales</taxon>
        <taxon>Bacillaceae</taxon>
    </lineage>
</organism>
<dbReference type="InterPro" id="IPR005950">
    <property type="entry name" value="ModA"/>
</dbReference>
<feature type="binding site" evidence="5">
    <location>
        <position position="171"/>
    </location>
    <ligand>
        <name>molybdate</name>
        <dbReference type="ChEBI" id="CHEBI:36264"/>
    </ligand>
</feature>
<keyword evidence="2 5" id="KW-0500">Molybdenum</keyword>
<evidence type="ECO:0000256" key="1">
    <source>
        <dbReference type="ARBA" id="ARBA00009175"/>
    </source>
</evidence>
<accession>A0A323TCT1</accession>
<keyword evidence="3 5" id="KW-0479">Metal-binding</keyword>
<protein>
    <submittedName>
        <fullName evidence="6">Molybdate ABC transporter substrate-binding protein</fullName>
    </submittedName>
</protein>
<dbReference type="EMBL" id="PDOD01000005">
    <property type="protein sequence ID" value="PYZ92014.1"/>
    <property type="molecule type" value="Genomic_DNA"/>
</dbReference>
<comment type="similarity">
    <text evidence="1">Belongs to the bacterial solute-binding protein ModA family.</text>
</comment>
<sequence length="256" mass="27911">MNKLLFSGLVLVGIMTGCAESETESTDITVAAASDLVPAFNEIADLFEEERGVSVNFSFGSTGQLADQIENGAPFDVFAAANVSFIDRLVESGDILEDSKQTYAFGRIGLASMKDEDIHIDTIEELTSNQIRHISIANPDHAPYGLAAKQALQSAKVWEEVEGKLVLGRNITDALTQLETGNAEVGIIALSLFKAQQDELSFTLLEEELHEPLEQAIGVIERTEHEEEGREFIAFIQEGSGKEIMEKYGFVVPGEQ</sequence>
<dbReference type="InterPro" id="IPR044084">
    <property type="entry name" value="AvModA-like_subst-bd"/>
</dbReference>
<evidence type="ECO:0000256" key="4">
    <source>
        <dbReference type="ARBA" id="ARBA00022729"/>
    </source>
</evidence>
<name>A0A323TCT1_9BACI</name>
<dbReference type="Pfam" id="PF13531">
    <property type="entry name" value="SBP_bac_11"/>
    <property type="match status" value="1"/>
</dbReference>
<dbReference type="FunFam" id="3.40.190.10:FF:000035">
    <property type="entry name" value="Molybdate ABC transporter substrate-binding protein"/>
    <property type="match status" value="1"/>
</dbReference>
<evidence type="ECO:0000256" key="5">
    <source>
        <dbReference type="PIRSR" id="PIRSR004846-1"/>
    </source>
</evidence>